<proteinExistence type="predicted"/>
<dbReference type="Pfam" id="PF01753">
    <property type="entry name" value="zf-MYND"/>
    <property type="match status" value="1"/>
</dbReference>
<evidence type="ECO:0000256" key="4">
    <source>
        <dbReference type="PROSITE-ProRule" id="PRU00134"/>
    </source>
</evidence>
<dbReference type="AlphaFoldDB" id="A0A1V8TIG8"/>
<dbReference type="Proteomes" id="UP000192596">
    <property type="component" value="Unassembled WGS sequence"/>
</dbReference>
<keyword evidence="7" id="KW-1185">Reference proteome</keyword>
<feature type="domain" description="MYND-type" evidence="5">
    <location>
        <begin position="12"/>
        <end position="58"/>
    </location>
</feature>
<dbReference type="SUPFAM" id="SSF144232">
    <property type="entry name" value="HIT/MYND zinc finger-like"/>
    <property type="match status" value="1"/>
</dbReference>
<comment type="caution">
    <text evidence="6">The sequence shown here is derived from an EMBL/GenBank/DDBJ whole genome shotgun (WGS) entry which is preliminary data.</text>
</comment>
<organism evidence="6 7">
    <name type="scientific">Cryoendolithus antarcticus</name>
    <dbReference type="NCBI Taxonomy" id="1507870"/>
    <lineage>
        <taxon>Eukaryota</taxon>
        <taxon>Fungi</taxon>
        <taxon>Dikarya</taxon>
        <taxon>Ascomycota</taxon>
        <taxon>Pezizomycotina</taxon>
        <taxon>Dothideomycetes</taxon>
        <taxon>Dothideomycetidae</taxon>
        <taxon>Cladosporiales</taxon>
        <taxon>Cladosporiaceae</taxon>
        <taxon>Cryoendolithus</taxon>
    </lineage>
</organism>
<evidence type="ECO:0000313" key="6">
    <source>
        <dbReference type="EMBL" id="OQO11173.1"/>
    </source>
</evidence>
<dbReference type="OrthoDB" id="432970at2759"/>
<evidence type="ECO:0000259" key="5">
    <source>
        <dbReference type="PROSITE" id="PS50865"/>
    </source>
</evidence>
<evidence type="ECO:0000256" key="3">
    <source>
        <dbReference type="ARBA" id="ARBA00022833"/>
    </source>
</evidence>
<name>A0A1V8TIG8_9PEZI</name>
<dbReference type="InParanoid" id="A0A1V8TIG8"/>
<evidence type="ECO:0000256" key="1">
    <source>
        <dbReference type="ARBA" id="ARBA00022723"/>
    </source>
</evidence>
<keyword evidence="2 4" id="KW-0863">Zinc-finger</keyword>
<evidence type="ECO:0000256" key="2">
    <source>
        <dbReference type="ARBA" id="ARBA00022771"/>
    </source>
</evidence>
<keyword evidence="3" id="KW-0862">Zinc</keyword>
<gene>
    <name evidence="6" type="ORF">B0A48_05429</name>
</gene>
<reference evidence="7" key="1">
    <citation type="submission" date="2017-03" db="EMBL/GenBank/DDBJ databases">
        <title>Genomes of endolithic fungi from Antarctica.</title>
        <authorList>
            <person name="Coleine C."/>
            <person name="Masonjones S."/>
            <person name="Stajich J.E."/>
        </authorList>
    </citation>
    <scope>NUCLEOTIDE SEQUENCE [LARGE SCALE GENOMIC DNA]</scope>
    <source>
        <strain evidence="7">CCFEE 5527</strain>
    </source>
</reference>
<keyword evidence="1" id="KW-0479">Metal-binding</keyword>
<protein>
    <recommendedName>
        <fullName evidence="5">MYND-type domain-containing protein</fullName>
    </recommendedName>
</protein>
<dbReference type="Gene3D" id="6.10.140.2220">
    <property type="match status" value="1"/>
</dbReference>
<dbReference type="GO" id="GO:0008270">
    <property type="term" value="F:zinc ion binding"/>
    <property type="evidence" value="ECO:0007669"/>
    <property type="project" value="UniProtKB-KW"/>
</dbReference>
<dbReference type="PROSITE" id="PS50865">
    <property type="entry name" value="ZF_MYND_2"/>
    <property type="match status" value="1"/>
</dbReference>
<dbReference type="STRING" id="1507870.A0A1V8TIG8"/>
<sequence>MASSNSAPLKSCAICNKDASLRCAGCAEGVDISGSPTMTWYCSKACQTAHWSTHKIECKDTSYRKHFYRAGDLLQQCFHLFSRKFWNHTWSSWERDENNRLYGWMHGPDTGEDEKLYDFPEECDTLSDREKHAVLATQKGPAALLAFHQLVKAVLKGSCTNVEEIMVDAKQHAVVVWNTKKVDGEPLEKPGDVPETHQLYRVTLKDSNVYALDLTSAQFGIPPVMPFDRYQAAVVHRFVSGRAFGRCITYIQDGCQTRAMFALVCHKEIVDEDFRFDSRMMYYEEMIGRVRKRGGTMGARELKSSNAEHQRTQEEFLQRFAAGLEMELTELKAQGGFAGDAARRAKVM</sequence>
<accession>A0A1V8TIG8</accession>
<evidence type="ECO:0000313" key="7">
    <source>
        <dbReference type="Proteomes" id="UP000192596"/>
    </source>
</evidence>
<dbReference type="EMBL" id="NAJO01000007">
    <property type="protein sequence ID" value="OQO11173.1"/>
    <property type="molecule type" value="Genomic_DNA"/>
</dbReference>
<dbReference type="InterPro" id="IPR002893">
    <property type="entry name" value="Znf_MYND"/>
</dbReference>